<evidence type="ECO:0000256" key="2">
    <source>
        <dbReference type="PROSITE-ProRule" id="PRU00169"/>
    </source>
</evidence>
<dbReference type="InterPro" id="IPR011006">
    <property type="entry name" value="CheY-like_superfamily"/>
</dbReference>
<reference evidence="4 5" key="1">
    <citation type="submission" date="2024-10" db="EMBL/GenBank/DDBJ databases">
        <title>The Natural Products Discovery Center: Release of the First 8490 Sequenced Strains for Exploring Actinobacteria Biosynthetic Diversity.</title>
        <authorList>
            <person name="Kalkreuter E."/>
            <person name="Kautsar S.A."/>
            <person name="Yang D."/>
            <person name="Bader C.D."/>
            <person name="Teijaro C.N."/>
            <person name="Fluegel L."/>
            <person name="Davis C.M."/>
            <person name="Simpson J.R."/>
            <person name="Lauterbach L."/>
            <person name="Steele A.D."/>
            <person name="Gui C."/>
            <person name="Meng S."/>
            <person name="Li G."/>
            <person name="Viehrig K."/>
            <person name="Ye F."/>
            <person name="Su P."/>
            <person name="Kiefer A.F."/>
            <person name="Nichols A."/>
            <person name="Cepeda A.J."/>
            <person name="Yan W."/>
            <person name="Fan B."/>
            <person name="Jiang Y."/>
            <person name="Adhikari A."/>
            <person name="Zheng C.-J."/>
            <person name="Schuster L."/>
            <person name="Cowan T.M."/>
            <person name="Smanski M.J."/>
            <person name="Chevrette M.G."/>
            <person name="De Carvalho L.P.S."/>
            <person name="Shen B."/>
        </authorList>
    </citation>
    <scope>NUCLEOTIDE SEQUENCE [LARGE SCALE GENOMIC DNA]</scope>
    <source>
        <strain evidence="4 5">NPDC000087</strain>
    </source>
</reference>
<dbReference type="InterPro" id="IPR001789">
    <property type="entry name" value="Sig_transdc_resp-reg_receiver"/>
</dbReference>
<dbReference type="CDD" id="cd17535">
    <property type="entry name" value="REC_NarL-like"/>
    <property type="match status" value="1"/>
</dbReference>
<protein>
    <submittedName>
        <fullName evidence="4">Response regulator transcription factor</fullName>
    </submittedName>
</protein>
<gene>
    <name evidence="4" type="ORF">ACFY35_30140</name>
</gene>
<proteinExistence type="predicted"/>
<dbReference type="Proteomes" id="UP001602245">
    <property type="component" value="Unassembled WGS sequence"/>
</dbReference>
<evidence type="ECO:0000313" key="5">
    <source>
        <dbReference type="Proteomes" id="UP001602245"/>
    </source>
</evidence>
<dbReference type="Gene3D" id="3.40.50.2300">
    <property type="match status" value="1"/>
</dbReference>
<dbReference type="PANTHER" id="PTHR44591">
    <property type="entry name" value="STRESS RESPONSE REGULATOR PROTEIN 1"/>
    <property type="match status" value="1"/>
</dbReference>
<dbReference type="SUPFAM" id="SSF52172">
    <property type="entry name" value="CheY-like"/>
    <property type="match status" value="1"/>
</dbReference>
<dbReference type="PROSITE" id="PS50110">
    <property type="entry name" value="RESPONSE_REGULATORY"/>
    <property type="match status" value="1"/>
</dbReference>
<keyword evidence="1 2" id="KW-0597">Phosphoprotein</keyword>
<dbReference type="InterPro" id="IPR050595">
    <property type="entry name" value="Bact_response_regulator"/>
</dbReference>
<dbReference type="SMART" id="SM00448">
    <property type="entry name" value="REC"/>
    <property type="match status" value="1"/>
</dbReference>
<evidence type="ECO:0000313" key="4">
    <source>
        <dbReference type="EMBL" id="MFF5293714.1"/>
    </source>
</evidence>
<dbReference type="InterPro" id="IPR058245">
    <property type="entry name" value="NreC/VraR/RcsB-like_REC"/>
</dbReference>
<name>A0ABW6WM46_9ACTN</name>
<evidence type="ECO:0000256" key="1">
    <source>
        <dbReference type="ARBA" id="ARBA00022553"/>
    </source>
</evidence>
<dbReference type="EMBL" id="JBIAZU010000005">
    <property type="protein sequence ID" value="MFF5293714.1"/>
    <property type="molecule type" value="Genomic_DNA"/>
</dbReference>
<dbReference type="RefSeq" id="WP_020513343.1">
    <property type="nucleotide sequence ID" value="NZ_JBIAZU010000005.1"/>
</dbReference>
<organism evidence="4 5">
    <name type="scientific">Paractinoplanes globisporus</name>
    <dbReference type="NCBI Taxonomy" id="113565"/>
    <lineage>
        <taxon>Bacteria</taxon>
        <taxon>Bacillati</taxon>
        <taxon>Actinomycetota</taxon>
        <taxon>Actinomycetes</taxon>
        <taxon>Micromonosporales</taxon>
        <taxon>Micromonosporaceae</taxon>
        <taxon>Paractinoplanes</taxon>
    </lineage>
</organism>
<dbReference type="Pfam" id="PF00072">
    <property type="entry name" value="Response_reg"/>
    <property type="match status" value="1"/>
</dbReference>
<evidence type="ECO:0000259" key="3">
    <source>
        <dbReference type="PROSITE" id="PS50110"/>
    </source>
</evidence>
<keyword evidence="5" id="KW-1185">Reference proteome</keyword>
<comment type="caution">
    <text evidence="4">The sequence shown here is derived from an EMBL/GenBank/DDBJ whole genome shotgun (WGS) entry which is preliminary data.</text>
</comment>
<accession>A0ABW6WM46</accession>
<feature type="domain" description="Response regulatory" evidence="3">
    <location>
        <begin position="4"/>
        <end position="119"/>
    </location>
</feature>
<feature type="modified residue" description="4-aspartylphosphate" evidence="2">
    <location>
        <position position="54"/>
    </location>
</feature>
<sequence>MPSTVLVVDDDPAFRALARQLLTDWGHDVVGEAGTVAEALARASQMWPDVALVDVGLPDGSGFAVSRRLTALPRPVRVVLISTDSDQAFRSAAHRAGAAGFLPKTELTKDALDDLLGER</sequence>
<dbReference type="PANTHER" id="PTHR44591:SF3">
    <property type="entry name" value="RESPONSE REGULATORY DOMAIN-CONTAINING PROTEIN"/>
    <property type="match status" value="1"/>
</dbReference>